<evidence type="ECO:0000256" key="1">
    <source>
        <dbReference type="SAM" id="MobiDB-lite"/>
    </source>
</evidence>
<organism evidence="2 3">
    <name type="scientific">Chrysochromulina tobinii</name>
    <dbReference type="NCBI Taxonomy" id="1460289"/>
    <lineage>
        <taxon>Eukaryota</taxon>
        <taxon>Haptista</taxon>
        <taxon>Haptophyta</taxon>
        <taxon>Prymnesiophyceae</taxon>
        <taxon>Prymnesiales</taxon>
        <taxon>Chrysochromulinaceae</taxon>
        <taxon>Chrysochromulina</taxon>
    </lineage>
</organism>
<feature type="compositionally biased region" description="Basic and acidic residues" evidence="1">
    <location>
        <begin position="20"/>
        <end position="40"/>
    </location>
</feature>
<comment type="caution">
    <text evidence="2">The sequence shown here is derived from an EMBL/GenBank/DDBJ whole genome shotgun (WGS) entry which is preliminary data.</text>
</comment>
<evidence type="ECO:0000313" key="3">
    <source>
        <dbReference type="Proteomes" id="UP000037460"/>
    </source>
</evidence>
<keyword evidence="3" id="KW-1185">Reference proteome</keyword>
<feature type="compositionally biased region" description="Low complexity" evidence="1">
    <location>
        <begin position="1"/>
        <end position="13"/>
    </location>
</feature>
<dbReference type="Proteomes" id="UP000037460">
    <property type="component" value="Unassembled WGS sequence"/>
</dbReference>
<reference evidence="3" key="1">
    <citation type="journal article" date="2015" name="PLoS Genet.">
        <title>Genome Sequence and Transcriptome Analyses of Chrysochromulina tobin: Metabolic Tools for Enhanced Algal Fitness in the Prominent Order Prymnesiales (Haptophyceae).</title>
        <authorList>
            <person name="Hovde B.T."/>
            <person name="Deodato C.R."/>
            <person name="Hunsperger H.M."/>
            <person name="Ryken S.A."/>
            <person name="Yost W."/>
            <person name="Jha R.K."/>
            <person name="Patterson J."/>
            <person name="Monnat R.J. Jr."/>
            <person name="Barlow S.B."/>
            <person name="Starkenburg S.R."/>
            <person name="Cattolico R.A."/>
        </authorList>
    </citation>
    <scope>NUCLEOTIDE SEQUENCE</scope>
    <source>
        <strain evidence="3">CCMP291</strain>
    </source>
</reference>
<feature type="region of interest" description="Disordered" evidence="1">
    <location>
        <begin position="1"/>
        <end position="68"/>
    </location>
</feature>
<accession>A0A0M0JPX5</accession>
<protein>
    <submittedName>
        <fullName evidence="2">Uncharacterized protein</fullName>
    </submittedName>
</protein>
<name>A0A0M0JPX5_9EUKA</name>
<dbReference type="EMBL" id="JWZX01002557">
    <property type="protein sequence ID" value="KOO28540.1"/>
    <property type="molecule type" value="Genomic_DNA"/>
</dbReference>
<evidence type="ECO:0000313" key="2">
    <source>
        <dbReference type="EMBL" id="KOO28540.1"/>
    </source>
</evidence>
<dbReference type="AlphaFoldDB" id="A0A0M0JPX5"/>
<proteinExistence type="predicted"/>
<feature type="compositionally biased region" description="Basic and acidic residues" evidence="1">
    <location>
        <begin position="49"/>
        <end position="68"/>
    </location>
</feature>
<gene>
    <name evidence="2" type="ORF">Ctob_006238</name>
</gene>
<sequence>MSAARFAASAAAAKGSLQRANEEHEAKRLERAAARAKEAEAAALAAAARQEETREEEEARARAKAEEAAADRAAEAAQLRAVTMARAAAAEKAEASARRSAGVAGSLYGGVAKLLAELELADRYAGAFAAAGYDNAALLRVAEAIDEGKADGTGEGLAALEKMIEAVGLRGGSAVKALALLHLSAH</sequence>